<evidence type="ECO:0000256" key="3">
    <source>
        <dbReference type="ARBA" id="ARBA00022475"/>
    </source>
</evidence>
<evidence type="ECO:0000313" key="11">
    <source>
        <dbReference type="EMBL" id="CAL8116633.1"/>
    </source>
</evidence>
<evidence type="ECO:0000259" key="10">
    <source>
        <dbReference type="Pfam" id="PF00060"/>
    </source>
</evidence>
<accession>A0ABP1R0C6</accession>
<evidence type="ECO:0000313" key="12">
    <source>
        <dbReference type="Proteomes" id="UP001642540"/>
    </source>
</evidence>
<gene>
    <name evidence="11" type="ORF">ODALV1_LOCUS17359</name>
</gene>
<proteinExistence type="inferred from homology"/>
<keyword evidence="4 9" id="KW-0812">Transmembrane</keyword>
<evidence type="ECO:0000256" key="2">
    <source>
        <dbReference type="ARBA" id="ARBA00008685"/>
    </source>
</evidence>
<comment type="similarity">
    <text evidence="2">Belongs to the glutamate-gated ion channel (TC 1.A.10.1) family.</text>
</comment>
<name>A0ABP1R0C6_9HEXA</name>
<evidence type="ECO:0000256" key="8">
    <source>
        <dbReference type="ARBA" id="ARBA00023180"/>
    </source>
</evidence>
<feature type="transmembrane region" description="Helical" evidence="9">
    <location>
        <begin position="235"/>
        <end position="251"/>
    </location>
</feature>
<feature type="domain" description="Ionotropic glutamate receptor C-terminal" evidence="10">
    <location>
        <begin position="220"/>
        <end position="478"/>
    </location>
</feature>
<comment type="caution">
    <text evidence="11">The sequence shown here is derived from an EMBL/GenBank/DDBJ whole genome shotgun (WGS) entry which is preliminary data.</text>
</comment>
<keyword evidence="3" id="KW-1003">Cell membrane</keyword>
<evidence type="ECO:0000256" key="1">
    <source>
        <dbReference type="ARBA" id="ARBA00004651"/>
    </source>
</evidence>
<dbReference type="InterPro" id="IPR052192">
    <property type="entry name" value="Insect_Ionotropic_Sensory_Rcpt"/>
</dbReference>
<keyword evidence="5 9" id="KW-1133">Transmembrane helix</keyword>
<dbReference type="PANTHER" id="PTHR42643">
    <property type="entry name" value="IONOTROPIC RECEPTOR 20A-RELATED"/>
    <property type="match status" value="1"/>
</dbReference>
<feature type="transmembrane region" description="Helical" evidence="9">
    <location>
        <begin position="471"/>
        <end position="494"/>
    </location>
</feature>
<dbReference type="InterPro" id="IPR001320">
    <property type="entry name" value="Iontro_rcpt_C"/>
</dbReference>
<dbReference type="EMBL" id="CAXLJM020000053">
    <property type="protein sequence ID" value="CAL8116633.1"/>
    <property type="molecule type" value="Genomic_DNA"/>
</dbReference>
<dbReference type="SUPFAM" id="SSF53850">
    <property type="entry name" value="Periplasmic binding protein-like II"/>
    <property type="match status" value="1"/>
</dbReference>
<reference evidence="11 12" key="1">
    <citation type="submission" date="2024-08" db="EMBL/GenBank/DDBJ databases">
        <authorList>
            <person name="Cucini C."/>
            <person name="Frati F."/>
        </authorList>
    </citation>
    <scope>NUCLEOTIDE SEQUENCE [LARGE SCALE GENOMIC DNA]</scope>
</reference>
<evidence type="ECO:0000256" key="6">
    <source>
        <dbReference type="ARBA" id="ARBA00023136"/>
    </source>
</evidence>
<evidence type="ECO:0000256" key="5">
    <source>
        <dbReference type="ARBA" id="ARBA00022989"/>
    </source>
</evidence>
<protein>
    <recommendedName>
        <fullName evidence="10">Ionotropic glutamate receptor C-terminal domain-containing protein</fullName>
    </recommendedName>
</protein>
<evidence type="ECO:0000256" key="7">
    <source>
        <dbReference type="ARBA" id="ARBA00023170"/>
    </source>
</evidence>
<dbReference type="Pfam" id="PF00060">
    <property type="entry name" value="Lig_chan"/>
    <property type="match status" value="1"/>
</dbReference>
<keyword evidence="7" id="KW-0675">Receptor</keyword>
<organism evidence="11 12">
    <name type="scientific">Orchesella dallaii</name>
    <dbReference type="NCBI Taxonomy" id="48710"/>
    <lineage>
        <taxon>Eukaryota</taxon>
        <taxon>Metazoa</taxon>
        <taxon>Ecdysozoa</taxon>
        <taxon>Arthropoda</taxon>
        <taxon>Hexapoda</taxon>
        <taxon>Collembola</taxon>
        <taxon>Entomobryomorpha</taxon>
        <taxon>Entomobryoidea</taxon>
        <taxon>Orchesellidae</taxon>
        <taxon>Orchesellinae</taxon>
        <taxon>Orchesella</taxon>
    </lineage>
</organism>
<dbReference type="Proteomes" id="UP001642540">
    <property type="component" value="Unassembled WGS sequence"/>
</dbReference>
<dbReference type="PANTHER" id="PTHR42643:SF24">
    <property type="entry name" value="IONOTROPIC RECEPTOR 60A"/>
    <property type="match status" value="1"/>
</dbReference>
<evidence type="ECO:0000256" key="4">
    <source>
        <dbReference type="ARBA" id="ARBA00022692"/>
    </source>
</evidence>
<keyword evidence="8" id="KW-0325">Glycoprotein</keyword>
<feature type="transmembrane region" description="Helical" evidence="9">
    <location>
        <begin position="202"/>
        <end position="223"/>
    </location>
</feature>
<keyword evidence="12" id="KW-1185">Reference proteome</keyword>
<keyword evidence="6 9" id="KW-0472">Membrane</keyword>
<comment type="subcellular location">
    <subcellularLocation>
        <location evidence="1">Cell membrane</location>
        <topology evidence="1">Multi-pass membrane protein</topology>
    </subcellularLocation>
</comment>
<sequence length="507" mass="57451">MAKGKEEAELILSSQVKTVLKRKAFVYISAKMKAEIITISPYFSSLGKILKLNHPNSKSTSIFQDFTWNLYGYQLKMAILRLYKPMYEVEVSRTGLVKPLRGFFHNMVETIYTKINLTTVKFLCQGFGKFPPGAVTGSQLPNGSWIGCMQDIISGRAEITVAAPTLNRYNHVQFLPCFQYVSIAFTTRLPSSAVSWKAIYKAYAPLTWLLTWIGMGSLAVILWCSNLKLEREFNFRGIGTALFSLMGILLNQSTGLNNLRPTSNFVILLWLECAWILGAAYTSKLTSLLTIPVAEDDIPRTFQELEEYSKGFRVGGPKLFKLGVGGEILKNSASKMMRNLHKRMETDEDGITCLKRAMTQDYACVSWNFLLEFEKGVEFADSRGVTPFQDSSEVLSFVPLTQIMKKGEIFAKSYSYFVENVYEMGLITKWAHLDKQFLRQKRLEMKFGNESIYIPTDEPQPLKLDNFQGSFGILGVGIATSASCFAIEFILFFNRRKIILCLKREII</sequence>
<evidence type="ECO:0000256" key="9">
    <source>
        <dbReference type="SAM" id="Phobius"/>
    </source>
</evidence>
<dbReference type="Gene3D" id="1.10.287.70">
    <property type="match status" value="1"/>
</dbReference>